<dbReference type="InterPro" id="IPR036271">
    <property type="entry name" value="Tet_transcr_reg_TetR-rel_C_sf"/>
</dbReference>
<evidence type="ECO:0000259" key="5">
    <source>
        <dbReference type="PROSITE" id="PS50977"/>
    </source>
</evidence>
<dbReference type="PANTHER" id="PTHR30055:SF148">
    <property type="entry name" value="TETR-FAMILY TRANSCRIPTIONAL REGULATOR"/>
    <property type="match status" value="1"/>
</dbReference>
<comment type="caution">
    <text evidence="6">The sequence shown here is derived from an EMBL/GenBank/DDBJ whole genome shotgun (WGS) entry which is preliminary data.</text>
</comment>
<name>A0ABQ4CFW2_9ACTN</name>
<dbReference type="PANTHER" id="PTHR30055">
    <property type="entry name" value="HTH-TYPE TRANSCRIPTIONAL REGULATOR RUTR"/>
    <property type="match status" value="1"/>
</dbReference>
<dbReference type="PROSITE" id="PS01081">
    <property type="entry name" value="HTH_TETR_1"/>
    <property type="match status" value="1"/>
</dbReference>
<keyword evidence="3" id="KW-0804">Transcription</keyword>
<protein>
    <submittedName>
        <fullName evidence="6">TetR family transcriptional regulator</fullName>
    </submittedName>
</protein>
<keyword evidence="7" id="KW-1185">Reference proteome</keyword>
<dbReference type="Gene3D" id="1.10.357.10">
    <property type="entry name" value="Tetracycline Repressor, domain 2"/>
    <property type="match status" value="1"/>
</dbReference>
<dbReference type="InterPro" id="IPR011075">
    <property type="entry name" value="TetR_C"/>
</dbReference>
<feature type="domain" description="HTH tetR-type" evidence="5">
    <location>
        <begin position="17"/>
        <end position="78"/>
    </location>
</feature>
<dbReference type="InterPro" id="IPR001647">
    <property type="entry name" value="HTH_TetR"/>
</dbReference>
<dbReference type="EMBL" id="BONC01000120">
    <property type="protein sequence ID" value="GIF61663.1"/>
    <property type="molecule type" value="Genomic_DNA"/>
</dbReference>
<keyword evidence="1" id="KW-0805">Transcription regulation</keyword>
<evidence type="ECO:0000256" key="2">
    <source>
        <dbReference type="ARBA" id="ARBA00023125"/>
    </source>
</evidence>
<accession>A0ABQ4CFW2</accession>
<proteinExistence type="predicted"/>
<evidence type="ECO:0000313" key="7">
    <source>
        <dbReference type="Proteomes" id="UP000624325"/>
    </source>
</evidence>
<evidence type="ECO:0000256" key="1">
    <source>
        <dbReference type="ARBA" id="ARBA00023015"/>
    </source>
</evidence>
<dbReference type="Proteomes" id="UP000624325">
    <property type="component" value="Unassembled WGS sequence"/>
</dbReference>
<feature type="DNA-binding region" description="H-T-H motif" evidence="4">
    <location>
        <begin position="41"/>
        <end position="60"/>
    </location>
</feature>
<evidence type="ECO:0000256" key="3">
    <source>
        <dbReference type="ARBA" id="ARBA00023163"/>
    </source>
</evidence>
<dbReference type="Pfam" id="PF16859">
    <property type="entry name" value="TetR_C_11"/>
    <property type="match status" value="1"/>
</dbReference>
<sequence length="202" mass="22080">MPAVEEAPRAPGRPRSLRVDEAIISATLDLLAEGTSVEVLSIESIASRAGVGKATIYRRWPGKDALLHDALATLKSPGPELAGESVRDDLIALLGQVGPSTQDPRLPQILPCLLPHMSRSKEHYRAYQDIIEPRRNRVREVLRRGVANGELRADLDVELTMTVLIGPILVQRVLRWHPDLDADKMPAQVVDLLMAGMGPAQS</sequence>
<dbReference type="PROSITE" id="PS50977">
    <property type="entry name" value="HTH_TETR_2"/>
    <property type="match status" value="1"/>
</dbReference>
<dbReference type="InterPro" id="IPR050109">
    <property type="entry name" value="HTH-type_TetR-like_transc_reg"/>
</dbReference>
<dbReference type="SUPFAM" id="SSF48498">
    <property type="entry name" value="Tetracyclin repressor-like, C-terminal domain"/>
    <property type="match status" value="1"/>
</dbReference>
<evidence type="ECO:0000256" key="4">
    <source>
        <dbReference type="PROSITE-ProRule" id="PRU00335"/>
    </source>
</evidence>
<evidence type="ECO:0000313" key="6">
    <source>
        <dbReference type="EMBL" id="GIF61663.1"/>
    </source>
</evidence>
<organism evidence="6 7">
    <name type="scientific">Asanoa iriomotensis</name>
    <dbReference type="NCBI Taxonomy" id="234613"/>
    <lineage>
        <taxon>Bacteria</taxon>
        <taxon>Bacillati</taxon>
        <taxon>Actinomycetota</taxon>
        <taxon>Actinomycetes</taxon>
        <taxon>Micromonosporales</taxon>
        <taxon>Micromonosporaceae</taxon>
        <taxon>Asanoa</taxon>
    </lineage>
</organism>
<dbReference type="InterPro" id="IPR023772">
    <property type="entry name" value="DNA-bd_HTH_TetR-type_CS"/>
</dbReference>
<dbReference type="InterPro" id="IPR009057">
    <property type="entry name" value="Homeodomain-like_sf"/>
</dbReference>
<dbReference type="SUPFAM" id="SSF46689">
    <property type="entry name" value="Homeodomain-like"/>
    <property type="match status" value="1"/>
</dbReference>
<reference evidence="6 7" key="1">
    <citation type="submission" date="2021-01" db="EMBL/GenBank/DDBJ databases">
        <title>Whole genome shotgun sequence of Asanoa iriomotensis NBRC 100142.</title>
        <authorList>
            <person name="Komaki H."/>
            <person name="Tamura T."/>
        </authorList>
    </citation>
    <scope>NUCLEOTIDE SEQUENCE [LARGE SCALE GENOMIC DNA]</scope>
    <source>
        <strain evidence="6 7">NBRC 100142</strain>
    </source>
</reference>
<keyword evidence="2 4" id="KW-0238">DNA-binding</keyword>
<dbReference type="RefSeq" id="WP_203708476.1">
    <property type="nucleotide sequence ID" value="NZ_BAAALU010000034.1"/>
</dbReference>
<dbReference type="Gene3D" id="1.10.10.60">
    <property type="entry name" value="Homeodomain-like"/>
    <property type="match status" value="1"/>
</dbReference>
<dbReference type="Pfam" id="PF00440">
    <property type="entry name" value="TetR_N"/>
    <property type="match status" value="1"/>
</dbReference>
<gene>
    <name evidence="6" type="ORF">Air01nite_77580</name>
</gene>